<dbReference type="Gene3D" id="1.10.10.10">
    <property type="entry name" value="Winged helix-like DNA-binding domain superfamily/Winged helix DNA-binding domain"/>
    <property type="match status" value="1"/>
</dbReference>
<dbReference type="PANTHER" id="PTHR30514:SF1">
    <property type="entry name" value="HTH-TYPE TRANSCRIPTIONAL REGULATOR HEXR-RELATED"/>
    <property type="match status" value="1"/>
</dbReference>
<organism evidence="2 3">
    <name type="scientific">Culicoidibacter larvae</name>
    <dbReference type="NCBI Taxonomy" id="2579976"/>
    <lineage>
        <taxon>Bacteria</taxon>
        <taxon>Bacillati</taxon>
        <taxon>Bacillota</taxon>
        <taxon>Culicoidibacteria</taxon>
        <taxon>Culicoidibacterales</taxon>
        <taxon>Culicoidibacteraceae</taxon>
        <taxon>Culicoidibacter</taxon>
    </lineage>
</organism>
<comment type="caution">
    <text evidence="2">The sequence shown here is derived from an EMBL/GenBank/DDBJ whole genome shotgun (WGS) entry which is preliminary data.</text>
</comment>
<dbReference type="GO" id="GO:1901135">
    <property type="term" value="P:carbohydrate derivative metabolic process"/>
    <property type="evidence" value="ECO:0007669"/>
    <property type="project" value="InterPro"/>
</dbReference>
<proteinExistence type="predicted"/>
<dbReference type="InterPro" id="IPR009057">
    <property type="entry name" value="Homeodomain-like_sf"/>
</dbReference>
<feature type="domain" description="HTH rpiR-type" evidence="1">
    <location>
        <begin position="1"/>
        <end position="66"/>
    </location>
</feature>
<dbReference type="InterPro" id="IPR036388">
    <property type="entry name" value="WH-like_DNA-bd_sf"/>
</dbReference>
<dbReference type="InterPro" id="IPR000281">
    <property type="entry name" value="HTH_RpiR"/>
</dbReference>
<evidence type="ECO:0000313" key="3">
    <source>
        <dbReference type="Proteomes" id="UP000306912"/>
    </source>
</evidence>
<dbReference type="Proteomes" id="UP000306912">
    <property type="component" value="Unassembled WGS sequence"/>
</dbReference>
<dbReference type="InterPro" id="IPR046348">
    <property type="entry name" value="SIS_dom_sf"/>
</dbReference>
<evidence type="ECO:0000313" key="2">
    <source>
        <dbReference type="EMBL" id="TLG72940.1"/>
    </source>
</evidence>
<dbReference type="GO" id="GO:0003677">
    <property type="term" value="F:DNA binding"/>
    <property type="evidence" value="ECO:0007669"/>
    <property type="project" value="InterPro"/>
</dbReference>
<dbReference type="SUPFAM" id="SSF46689">
    <property type="entry name" value="Homeodomain-like"/>
    <property type="match status" value="1"/>
</dbReference>
<dbReference type="EMBL" id="VBWP01000006">
    <property type="protein sequence ID" value="TLG72940.1"/>
    <property type="molecule type" value="Genomic_DNA"/>
</dbReference>
<dbReference type="PANTHER" id="PTHR30514">
    <property type="entry name" value="GLUCOKINASE"/>
    <property type="match status" value="1"/>
</dbReference>
<dbReference type="SUPFAM" id="SSF53697">
    <property type="entry name" value="SIS domain"/>
    <property type="match status" value="1"/>
</dbReference>
<dbReference type="InterPro" id="IPR047640">
    <property type="entry name" value="RpiR-like"/>
</dbReference>
<accession>A0A5R8QAN5</accession>
<dbReference type="InterPro" id="IPR001347">
    <property type="entry name" value="SIS_dom"/>
</dbReference>
<dbReference type="Pfam" id="PF01418">
    <property type="entry name" value="HTH_6"/>
    <property type="match status" value="1"/>
</dbReference>
<reference evidence="2 3" key="1">
    <citation type="submission" date="2019-05" db="EMBL/GenBank/DDBJ databases">
        <title>Culicoidintestinum kansasii gen. nov., sp. nov. from the gastrointestinal tract of the biting midge, Culicoides sonorensis.</title>
        <authorList>
            <person name="Neupane S."/>
            <person name="Ghosh A."/>
            <person name="Gunther S."/>
            <person name="Martin K."/>
            <person name="Zurek L."/>
        </authorList>
    </citation>
    <scope>NUCLEOTIDE SEQUENCE [LARGE SCALE GENOMIC DNA]</scope>
    <source>
        <strain evidence="2 3">CS-1</strain>
    </source>
</reference>
<dbReference type="InParanoid" id="A0A5R8QAN5"/>
<dbReference type="GO" id="GO:0003700">
    <property type="term" value="F:DNA-binding transcription factor activity"/>
    <property type="evidence" value="ECO:0007669"/>
    <property type="project" value="InterPro"/>
</dbReference>
<dbReference type="AlphaFoldDB" id="A0A5R8QAN5"/>
<dbReference type="Pfam" id="PF01380">
    <property type="entry name" value="SIS"/>
    <property type="match status" value="1"/>
</dbReference>
<name>A0A5R8QAN5_9FIRM</name>
<sequence length="224" mass="25837">MKKDLNKNEAMIARFLLHSDINNKSAEQIAKELFVSRSAIYRVCNKLGYRSFSHLKYAMEINEQHDEQELLSVQVDELFQTIDVSQLQQILRMIIVSERIIILSTQATRIASSYLARQLINLGYFAYAVHDEYEFAELKKLLHDRDLLVCISNSGENDILSTAMQELTQESFAITKLDSTLAQTAQAAIGFDFSEYRSQNSFDRENLFPIFVIIQKILINLKEL</sequence>
<dbReference type="OrthoDB" id="370421at2"/>
<protein>
    <submittedName>
        <fullName evidence="2">MurR/RpiR family transcriptional regulator</fullName>
    </submittedName>
</protein>
<dbReference type="GO" id="GO:0097367">
    <property type="term" value="F:carbohydrate derivative binding"/>
    <property type="evidence" value="ECO:0007669"/>
    <property type="project" value="InterPro"/>
</dbReference>
<dbReference type="RefSeq" id="WP_138191166.1">
    <property type="nucleotide sequence ID" value="NZ_VBWP01000006.1"/>
</dbReference>
<dbReference type="Gene3D" id="3.40.50.10490">
    <property type="entry name" value="Glucose-6-phosphate isomerase like protein, domain 1"/>
    <property type="match status" value="1"/>
</dbReference>
<dbReference type="PROSITE" id="PS51071">
    <property type="entry name" value="HTH_RPIR"/>
    <property type="match status" value="1"/>
</dbReference>
<evidence type="ECO:0000259" key="1">
    <source>
        <dbReference type="PROSITE" id="PS51071"/>
    </source>
</evidence>
<gene>
    <name evidence="2" type="ORF">FEZ08_07790</name>
</gene>
<keyword evidence="3" id="KW-1185">Reference proteome</keyword>